<evidence type="ECO:0000256" key="1">
    <source>
        <dbReference type="ARBA" id="ARBA00000085"/>
    </source>
</evidence>
<keyword evidence="6 11" id="KW-0812">Transmembrane</keyword>
<dbReference type="InterPro" id="IPR003660">
    <property type="entry name" value="HAMP_dom"/>
</dbReference>
<dbReference type="PROSITE" id="PS50885">
    <property type="entry name" value="HAMP"/>
    <property type="match status" value="1"/>
</dbReference>
<evidence type="ECO:0000313" key="15">
    <source>
        <dbReference type="Proteomes" id="UP000482487"/>
    </source>
</evidence>
<dbReference type="Gene3D" id="1.10.287.130">
    <property type="match status" value="1"/>
</dbReference>
<keyword evidence="8 11" id="KW-1133">Transmembrane helix</keyword>
<comment type="caution">
    <text evidence="14">The sequence shown here is derived from an EMBL/GenBank/DDBJ whole genome shotgun (WGS) entry which is preliminary data.</text>
</comment>
<feature type="domain" description="Histidine kinase" evidence="12">
    <location>
        <begin position="243"/>
        <end position="456"/>
    </location>
</feature>
<dbReference type="EMBL" id="WVUD01000014">
    <property type="protein sequence ID" value="MYL83395.1"/>
    <property type="molecule type" value="Genomic_DNA"/>
</dbReference>
<dbReference type="InterPro" id="IPR004358">
    <property type="entry name" value="Sig_transdc_His_kin-like_C"/>
</dbReference>
<evidence type="ECO:0000256" key="4">
    <source>
        <dbReference type="ARBA" id="ARBA00022553"/>
    </source>
</evidence>
<gene>
    <name evidence="14" type="ORF">GTA51_09680</name>
</gene>
<dbReference type="AlphaFoldDB" id="A0A7C9N5F4"/>
<keyword evidence="5" id="KW-0808">Transferase</keyword>
<dbReference type="SMART" id="SM00304">
    <property type="entry name" value="HAMP"/>
    <property type="match status" value="1"/>
</dbReference>
<dbReference type="InterPro" id="IPR003661">
    <property type="entry name" value="HisK_dim/P_dom"/>
</dbReference>
<dbReference type="PANTHER" id="PTHR45436">
    <property type="entry name" value="SENSOR HISTIDINE KINASE YKOH"/>
    <property type="match status" value="1"/>
</dbReference>
<evidence type="ECO:0000256" key="3">
    <source>
        <dbReference type="ARBA" id="ARBA00012438"/>
    </source>
</evidence>
<feature type="transmembrane region" description="Helical" evidence="11">
    <location>
        <begin position="161"/>
        <end position="185"/>
    </location>
</feature>
<dbReference type="EC" id="2.7.13.3" evidence="3"/>
<evidence type="ECO:0000313" key="14">
    <source>
        <dbReference type="EMBL" id="MYL83395.1"/>
    </source>
</evidence>
<dbReference type="SUPFAM" id="SSF47384">
    <property type="entry name" value="Homodimeric domain of signal transducing histidine kinase"/>
    <property type="match status" value="1"/>
</dbReference>
<dbReference type="Pfam" id="PF00512">
    <property type="entry name" value="HisKA"/>
    <property type="match status" value="1"/>
</dbReference>
<keyword evidence="7" id="KW-0418">Kinase</keyword>
<organism evidence="14 15">
    <name type="scientific">Solidesulfovibrio aerotolerans</name>
    <dbReference type="NCBI Taxonomy" id="295255"/>
    <lineage>
        <taxon>Bacteria</taxon>
        <taxon>Pseudomonadati</taxon>
        <taxon>Thermodesulfobacteriota</taxon>
        <taxon>Desulfovibrionia</taxon>
        <taxon>Desulfovibrionales</taxon>
        <taxon>Desulfovibrionaceae</taxon>
        <taxon>Solidesulfovibrio</taxon>
    </lineage>
</organism>
<name>A0A7C9N5F4_9BACT</name>
<evidence type="ECO:0000256" key="2">
    <source>
        <dbReference type="ARBA" id="ARBA00004370"/>
    </source>
</evidence>
<dbReference type="InterPro" id="IPR036890">
    <property type="entry name" value="HATPase_C_sf"/>
</dbReference>
<keyword evidence="4" id="KW-0597">Phosphoprotein</keyword>
<dbReference type="InterPro" id="IPR050428">
    <property type="entry name" value="TCS_sensor_his_kinase"/>
</dbReference>
<dbReference type="GO" id="GO:0005886">
    <property type="term" value="C:plasma membrane"/>
    <property type="evidence" value="ECO:0007669"/>
    <property type="project" value="TreeGrafter"/>
</dbReference>
<evidence type="ECO:0000256" key="11">
    <source>
        <dbReference type="SAM" id="Phobius"/>
    </source>
</evidence>
<dbReference type="Gene3D" id="6.10.340.10">
    <property type="match status" value="1"/>
</dbReference>
<dbReference type="SMART" id="SM00388">
    <property type="entry name" value="HisKA"/>
    <property type="match status" value="1"/>
</dbReference>
<dbReference type="SUPFAM" id="SSF158472">
    <property type="entry name" value="HAMP domain-like"/>
    <property type="match status" value="1"/>
</dbReference>
<keyword evidence="10 11" id="KW-0472">Membrane</keyword>
<evidence type="ECO:0000256" key="8">
    <source>
        <dbReference type="ARBA" id="ARBA00022989"/>
    </source>
</evidence>
<dbReference type="Proteomes" id="UP000482487">
    <property type="component" value="Unassembled WGS sequence"/>
</dbReference>
<dbReference type="PRINTS" id="PR00344">
    <property type="entry name" value="BCTRLSENSOR"/>
</dbReference>
<dbReference type="SMART" id="SM00387">
    <property type="entry name" value="HATPase_c"/>
    <property type="match status" value="1"/>
</dbReference>
<feature type="transmembrane region" description="Helical" evidence="11">
    <location>
        <begin position="12"/>
        <end position="34"/>
    </location>
</feature>
<sequence>MIPTKLLRSSTLRLSILHMAAFGLSVLVLLWFIYSSTAGFMERQTDETINAEIQGLAEQYGQLGLTGLIRVIKSRVAKDKNGSSVYLLTDWKFNPLAGNLPEWPKFKDTGSGWFDATLEDTEGFEPHRVRMRYFLLPGNFHLVVGRDVSERIKVERLIMDALFWGLLLTVVLGGAGGVLTSRWMLKRIDVITKASREIMNGDLTRRIPTRGAGDEFDRLAENLNAMLDQIVRLMEGVKQVSNNIAHDLRGPLNRIRSGLEMSLTRVESPEASRAVLEQTITEIDGLLQTFNALLTIAQAESGARRQDFTDIDLTSLAADAAELYEPVAEEAGLTFTLDLAPGLTVPGNRHLLSQALANLLDNAVKYTPAGGSISLTLTSGPLGVALAVADTGPGIPAEHRELVLERFTRLESSRNTPGSGLGLSLVAAAAGLHQAELTLSDNAPGLCVTLLFPASRTKS</sequence>
<dbReference type="InterPro" id="IPR003594">
    <property type="entry name" value="HATPase_dom"/>
</dbReference>
<dbReference type="CDD" id="cd00075">
    <property type="entry name" value="HATPase"/>
    <property type="match status" value="1"/>
</dbReference>
<evidence type="ECO:0000259" key="13">
    <source>
        <dbReference type="PROSITE" id="PS50885"/>
    </source>
</evidence>
<dbReference type="RefSeq" id="WP_160960627.1">
    <property type="nucleotide sequence ID" value="NZ_WVUD01000014.1"/>
</dbReference>
<dbReference type="Pfam" id="PF02518">
    <property type="entry name" value="HATPase_c"/>
    <property type="match status" value="1"/>
</dbReference>
<evidence type="ECO:0000259" key="12">
    <source>
        <dbReference type="PROSITE" id="PS50109"/>
    </source>
</evidence>
<accession>A0A7C9N5F4</accession>
<dbReference type="Pfam" id="PF00672">
    <property type="entry name" value="HAMP"/>
    <property type="match status" value="1"/>
</dbReference>
<comment type="subcellular location">
    <subcellularLocation>
        <location evidence="2">Membrane</location>
    </subcellularLocation>
</comment>
<dbReference type="CDD" id="cd06225">
    <property type="entry name" value="HAMP"/>
    <property type="match status" value="1"/>
</dbReference>
<evidence type="ECO:0000256" key="7">
    <source>
        <dbReference type="ARBA" id="ARBA00022777"/>
    </source>
</evidence>
<dbReference type="GO" id="GO:0000155">
    <property type="term" value="F:phosphorelay sensor kinase activity"/>
    <property type="evidence" value="ECO:0007669"/>
    <property type="project" value="InterPro"/>
</dbReference>
<dbReference type="PANTHER" id="PTHR45436:SF8">
    <property type="entry name" value="HISTIDINE KINASE"/>
    <property type="match status" value="1"/>
</dbReference>
<protein>
    <recommendedName>
        <fullName evidence="3">histidine kinase</fullName>
        <ecNumber evidence="3">2.7.13.3</ecNumber>
    </recommendedName>
</protein>
<reference evidence="14 15" key="1">
    <citation type="submission" date="2020-01" db="EMBL/GenBank/DDBJ databases">
        <title>Genome sequence of Desulfovibrio aerotolerans DSM 16695(T).</title>
        <authorList>
            <person name="Karnachuk O."/>
            <person name="Avakyan M."/>
            <person name="Mardanov A."/>
            <person name="Kadnikov V."/>
            <person name="Ravin N."/>
        </authorList>
    </citation>
    <scope>NUCLEOTIDE SEQUENCE [LARGE SCALE GENOMIC DNA]</scope>
    <source>
        <strain evidence="14 15">DSM 16695</strain>
    </source>
</reference>
<evidence type="ECO:0000256" key="5">
    <source>
        <dbReference type="ARBA" id="ARBA00022679"/>
    </source>
</evidence>
<comment type="catalytic activity">
    <reaction evidence="1">
        <text>ATP + protein L-histidine = ADP + protein N-phospho-L-histidine.</text>
        <dbReference type="EC" id="2.7.13.3"/>
    </reaction>
</comment>
<dbReference type="Gene3D" id="3.30.565.10">
    <property type="entry name" value="Histidine kinase-like ATPase, C-terminal domain"/>
    <property type="match status" value="1"/>
</dbReference>
<dbReference type="InterPro" id="IPR005467">
    <property type="entry name" value="His_kinase_dom"/>
</dbReference>
<keyword evidence="9" id="KW-0902">Two-component regulatory system</keyword>
<dbReference type="OrthoDB" id="9815202at2"/>
<dbReference type="InterPro" id="IPR036097">
    <property type="entry name" value="HisK_dim/P_sf"/>
</dbReference>
<evidence type="ECO:0000256" key="10">
    <source>
        <dbReference type="ARBA" id="ARBA00023136"/>
    </source>
</evidence>
<dbReference type="SUPFAM" id="SSF55874">
    <property type="entry name" value="ATPase domain of HSP90 chaperone/DNA topoisomerase II/histidine kinase"/>
    <property type="match status" value="1"/>
</dbReference>
<feature type="domain" description="HAMP" evidence="13">
    <location>
        <begin position="182"/>
        <end position="235"/>
    </location>
</feature>
<dbReference type="PROSITE" id="PS50109">
    <property type="entry name" value="HIS_KIN"/>
    <property type="match status" value="1"/>
</dbReference>
<keyword evidence="15" id="KW-1185">Reference proteome</keyword>
<dbReference type="CDD" id="cd00082">
    <property type="entry name" value="HisKA"/>
    <property type="match status" value="1"/>
</dbReference>
<proteinExistence type="predicted"/>
<evidence type="ECO:0000256" key="6">
    <source>
        <dbReference type="ARBA" id="ARBA00022692"/>
    </source>
</evidence>
<evidence type="ECO:0000256" key="9">
    <source>
        <dbReference type="ARBA" id="ARBA00023012"/>
    </source>
</evidence>